<reference evidence="1" key="2">
    <citation type="submission" date="2020-11" db="EMBL/GenBank/DDBJ databases">
        <authorList>
            <person name="McCartney M.A."/>
            <person name="Auch B."/>
            <person name="Kono T."/>
            <person name="Mallez S."/>
            <person name="Becker A."/>
            <person name="Gohl D.M."/>
            <person name="Silverstein K.A.T."/>
            <person name="Koren S."/>
            <person name="Bechman K.B."/>
            <person name="Herman A."/>
            <person name="Abrahante J.E."/>
            <person name="Garbe J."/>
        </authorList>
    </citation>
    <scope>NUCLEOTIDE SEQUENCE</scope>
    <source>
        <strain evidence="1">Duluth1</strain>
        <tissue evidence="1">Whole animal</tissue>
    </source>
</reference>
<protein>
    <submittedName>
        <fullName evidence="1">Uncharacterized protein</fullName>
    </submittedName>
</protein>
<evidence type="ECO:0000313" key="2">
    <source>
        <dbReference type="Proteomes" id="UP000828390"/>
    </source>
</evidence>
<gene>
    <name evidence="1" type="ORF">DPMN_143529</name>
</gene>
<sequence>MKIWKRYALKGSFHALEILKNPAYPQIDELYTQSGINVLLSDLLPVNRPGKCSAFRSLLPDRSADDKRGDTVSQRVAVGDLTYSIQPGEPVTSASAQANNTHR</sequence>
<reference evidence="1" key="1">
    <citation type="journal article" date="2019" name="bioRxiv">
        <title>The Genome of the Zebra Mussel, Dreissena polymorpha: A Resource for Invasive Species Research.</title>
        <authorList>
            <person name="McCartney M.A."/>
            <person name="Auch B."/>
            <person name="Kono T."/>
            <person name="Mallez S."/>
            <person name="Zhang Y."/>
            <person name="Obille A."/>
            <person name="Becker A."/>
            <person name="Abrahante J.E."/>
            <person name="Garbe J."/>
            <person name="Badalamenti J.P."/>
            <person name="Herman A."/>
            <person name="Mangelson H."/>
            <person name="Liachko I."/>
            <person name="Sullivan S."/>
            <person name="Sone E.D."/>
            <person name="Koren S."/>
            <person name="Silverstein K.A.T."/>
            <person name="Beckman K.B."/>
            <person name="Gohl D.M."/>
        </authorList>
    </citation>
    <scope>NUCLEOTIDE SEQUENCE</scope>
    <source>
        <strain evidence="1">Duluth1</strain>
        <tissue evidence="1">Whole animal</tissue>
    </source>
</reference>
<keyword evidence="2" id="KW-1185">Reference proteome</keyword>
<proteinExistence type="predicted"/>
<dbReference type="EMBL" id="JAIWYP010000006">
    <property type="protein sequence ID" value="KAH3815010.1"/>
    <property type="molecule type" value="Genomic_DNA"/>
</dbReference>
<dbReference type="Proteomes" id="UP000828390">
    <property type="component" value="Unassembled WGS sequence"/>
</dbReference>
<accession>A0A9D4GHA3</accession>
<organism evidence="1 2">
    <name type="scientific">Dreissena polymorpha</name>
    <name type="common">Zebra mussel</name>
    <name type="synonym">Mytilus polymorpha</name>
    <dbReference type="NCBI Taxonomy" id="45954"/>
    <lineage>
        <taxon>Eukaryota</taxon>
        <taxon>Metazoa</taxon>
        <taxon>Spiralia</taxon>
        <taxon>Lophotrochozoa</taxon>
        <taxon>Mollusca</taxon>
        <taxon>Bivalvia</taxon>
        <taxon>Autobranchia</taxon>
        <taxon>Heteroconchia</taxon>
        <taxon>Euheterodonta</taxon>
        <taxon>Imparidentia</taxon>
        <taxon>Neoheterodontei</taxon>
        <taxon>Myida</taxon>
        <taxon>Dreissenoidea</taxon>
        <taxon>Dreissenidae</taxon>
        <taxon>Dreissena</taxon>
    </lineage>
</organism>
<dbReference type="AlphaFoldDB" id="A0A9D4GHA3"/>
<evidence type="ECO:0000313" key="1">
    <source>
        <dbReference type="EMBL" id="KAH3815010.1"/>
    </source>
</evidence>
<name>A0A9D4GHA3_DREPO</name>
<comment type="caution">
    <text evidence="1">The sequence shown here is derived from an EMBL/GenBank/DDBJ whole genome shotgun (WGS) entry which is preliminary data.</text>
</comment>